<reference evidence="3" key="1">
    <citation type="submission" date="2021-01" db="EMBL/GenBank/DDBJ databases">
        <title>Marivirga aurantiaca sp. nov., isolated from intertidal surface sediments.</title>
        <authorList>
            <person name="Zhang M."/>
        </authorList>
    </citation>
    <scope>NUCLEOTIDE SEQUENCE</scope>
    <source>
        <strain evidence="3">S37H4</strain>
    </source>
</reference>
<accession>A0A934WW72</accession>
<evidence type="ECO:0000313" key="4">
    <source>
        <dbReference type="Proteomes" id="UP000611723"/>
    </source>
</evidence>
<dbReference type="RefSeq" id="WP_201429745.1">
    <property type="nucleotide sequence ID" value="NZ_JAEQBW010000001.1"/>
</dbReference>
<evidence type="ECO:0000259" key="2">
    <source>
        <dbReference type="PROSITE" id="PS50853"/>
    </source>
</evidence>
<name>A0A934WW72_9BACT</name>
<dbReference type="SUPFAM" id="SSF49265">
    <property type="entry name" value="Fibronectin type III"/>
    <property type="match status" value="2"/>
</dbReference>
<dbReference type="InterPro" id="IPR003961">
    <property type="entry name" value="FN3_dom"/>
</dbReference>
<sequence>MIHRLIFILLLSISFSLNAQDEDAFVAVTASVEGNDVLLRWAPSTPILWYYSNIYGYTLERYTYKRGGEILEKAEKITLGTDLKPSELDEWEYLANRDDFAAVAAQCIYGESLEVTDGATDVFSIVNKSKEMDSRFSFALVAADQNVEVAKLSGLYFRDENVKEDEYYLYKVYANVPDKIERADTAILYYGLAEFKGLPKPQLLDVLVQDEQVLVAWNTVAFDHIYNYYQIERSEDGENYKILNGLPVVNVESGPRKNKTTGMYVDTTAHVGKHYYRVVARNAFGQTSPASDSLTVEVLPANQLPQPEIIEGENVDNQSIAITWNIPYETELIDEVYLERGKSAKGPFKKIKTVSLNERRIVDDAPYFNNYYRLVVADKYYTKASFPYLVQLIDSIPPGPSEIITATVKDSLVTINWHPNPAKDLMGYRLYKSNFESSESSLLTEELITDTVYQEVIALNNLTQNVFYYLAAIDHVENQSQLSKAVKVVKPDRIPPSPAVISEVISKNDSMTINWKPSGSSDVKNYLLYRKTGTTYTLIGVLSSDKSQYVDTYNSDQKTTITYRLIAIDHANNEGISSPFSTIYLPESSSEKVKYKVIEEEGVLNIYWETEKNNNREVNIYLNNGEHFNLVKVVSFEKGTYSLARKGITEKDLKLIFR</sequence>
<proteinExistence type="predicted"/>
<dbReference type="Gene3D" id="2.60.40.10">
    <property type="entry name" value="Immunoglobulins"/>
    <property type="match status" value="3"/>
</dbReference>
<dbReference type="InterPro" id="IPR013783">
    <property type="entry name" value="Ig-like_fold"/>
</dbReference>
<feature type="domain" description="Fibronectin type-III" evidence="2">
    <location>
        <begin position="495"/>
        <end position="588"/>
    </location>
</feature>
<dbReference type="AlphaFoldDB" id="A0A934WW72"/>
<dbReference type="EMBL" id="JAEQBW010000001">
    <property type="protein sequence ID" value="MBK6264067.1"/>
    <property type="molecule type" value="Genomic_DNA"/>
</dbReference>
<dbReference type="SMART" id="SM00060">
    <property type="entry name" value="FN3"/>
    <property type="match status" value="3"/>
</dbReference>
<keyword evidence="1" id="KW-0732">Signal</keyword>
<dbReference type="Proteomes" id="UP000611723">
    <property type="component" value="Unassembled WGS sequence"/>
</dbReference>
<protein>
    <recommendedName>
        <fullName evidence="2">Fibronectin type-III domain-containing protein</fullName>
    </recommendedName>
</protein>
<gene>
    <name evidence="3" type="ORF">JKA74_03380</name>
</gene>
<evidence type="ECO:0000256" key="1">
    <source>
        <dbReference type="SAM" id="SignalP"/>
    </source>
</evidence>
<keyword evidence="4" id="KW-1185">Reference proteome</keyword>
<evidence type="ECO:0000313" key="3">
    <source>
        <dbReference type="EMBL" id="MBK6264067.1"/>
    </source>
</evidence>
<organism evidence="3 4">
    <name type="scientific">Marivirga aurantiaca</name>
    <dbReference type="NCBI Taxonomy" id="2802615"/>
    <lineage>
        <taxon>Bacteria</taxon>
        <taxon>Pseudomonadati</taxon>
        <taxon>Bacteroidota</taxon>
        <taxon>Cytophagia</taxon>
        <taxon>Cytophagales</taxon>
        <taxon>Marivirgaceae</taxon>
        <taxon>Marivirga</taxon>
    </lineage>
</organism>
<dbReference type="PROSITE" id="PS50853">
    <property type="entry name" value="FN3"/>
    <property type="match status" value="1"/>
</dbReference>
<feature type="chain" id="PRO_5036838234" description="Fibronectin type-III domain-containing protein" evidence="1">
    <location>
        <begin position="20"/>
        <end position="658"/>
    </location>
</feature>
<comment type="caution">
    <text evidence="3">The sequence shown here is derived from an EMBL/GenBank/DDBJ whole genome shotgun (WGS) entry which is preliminary data.</text>
</comment>
<dbReference type="InterPro" id="IPR036116">
    <property type="entry name" value="FN3_sf"/>
</dbReference>
<feature type="signal peptide" evidence="1">
    <location>
        <begin position="1"/>
        <end position="19"/>
    </location>
</feature>